<dbReference type="EMBL" id="JABEYC010000660">
    <property type="protein sequence ID" value="KAF4975242.1"/>
    <property type="molecule type" value="Genomic_DNA"/>
</dbReference>
<name>A0A8H4UFF1_9HYPO</name>
<reference evidence="1" key="2">
    <citation type="submission" date="2020-05" db="EMBL/GenBank/DDBJ databases">
        <authorList>
            <person name="Kim H.-S."/>
            <person name="Proctor R.H."/>
            <person name="Brown D.W."/>
        </authorList>
    </citation>
    <scope>NUCLEOTIDE SEQUENCE</scope>
    <source>
        <strain evidence="1">NRRL 22465</strain>
    </source>
</reference>
<proteinExistence type="predicted"/>
<sequence>MDKSVAMKNQLKIILSHQTSIKAPKPAQNLQYGEDSVSLVSSELYDQQPRTRDRHLKVDAVDYPHCAIVTMASVTHLEKKPGYAADAWYCLTGRGRLLLPPRTSRGVICVLQQRSSRVPWEVVLAFKNPAMRLWESVSYLGSRCFDKGKSVLDCVPWRAQYVDDESCELD</sequence>
<reference evidence="1" key="1">
    <citation type="journal article" date="2020" name="BMC Genomics">
        <title>Correction to: Identification and distribution of gene clusters required for synthesis of sphingolipid metabolism inhibitors in diverse species of the filamentous fungus Fusarium.</title>
        <authorList>
            <person name="Kim H.S."/>
            <person name="Lohmar J.M."/>
            <person name="Busman M."/>
            <person name="Brown D.W."/>
            <person name="Naumann T.A."/>
            <person name="Divon H.H."/>
            <person name="Lysoe E."/>
            <person name="Uhlig S."/>
            <person name="Proctor R.H."/>
        </authorList>
    </citation>
    <scope>NUCLEOTIDE SEQUENCE</scope>
    <source>
        <strain evidence="1">NRRL 22465</strain>
    </source>
</reference>
<evidence type="ECO:0000313" key="1">
    <source>
        <dbReference type="EMBL" id="KAF4975242.1"/>
    </source>
</evidence>
<organism evidence="1 2">
    <name type="scientific">Fusarium zealandicum</name>
    <dbReference type="NCBI Taxonomy" id="1053134"/>
    <lineage>
        <taxon>Eukaryota</taxon>
        <taxon>Fungi</taxon>
        <taxon>Dikarya</taxon>
        <taxon>Ascomycota</taxon>
        <taxon>Pezizomycotina</taxon>
        <taxon>Sordariomycetes</taxon>
        <taxon>Hypocreomycetidae</taxon>
        <taxon>Hypocreales</taxon>
        <taxon>Nectriaceae</taxon>
        <taxon>Fusarium</taxon>
        <taxon>Fusarium staphyleae species complex</taxon>
    </lineage>
</organism>
<keyword evidence="2" id="KW-1185">Reference proteome</keyword>
<accession>A0A8H4UFF1</accession>
<comment type="caution">
    <text evidence="1">The sequence shown here is derived from an EMBL/GenBank/DDBJ whole genome shotgun (WGS) entry which is preliminary data.</text>
</comment>
<dbReference type="AlphaFoldDB" id="A0A8H4UFF1"/>
<protein>
    <submittedName>
        <fullName evidence="1">Uncharacterized protein</fullName>
    </submittedName>
</protein>
<dbReference type="Proteomes" id="UP000635477">
    <property type="component" value="Unassembled WGS sequence"/>
</dbReference>
<evidence type="ECO:0000313" key="2">
    <source>
        <dbReference type="Proteomes" id="UP000635477"/>
    </source>
</evidence>
<gene>
    <name evidence="1" type="ORF">FZEAL_7949</name>
</gene>